<dbReference type="GeneID" id="6750726"/>
<evidence type="ECO:0000256" key="6">
    <source>
        <dbReference type="ARBA" id="ARBA00023274"/>
    </source>
</evidence>
<dbReference type="GO" id="GO:0003735">
    <property type="term" value="F:structural constituent of ribosome"/>
    <property type="evidence" value="ECO:0000318"/>
    <property type="project" value="GO_Central"/>
</dbReference>
<dbReference type="Gene3D" id="1.10.455.10">
    <property type="entry name" value="Ribosomal protein S7 domain"/>
    <property type="match status" value="1"/>
</dbReference>
<dbReference type="NCBIfam" id="TIGR01029">
    <property type="entry name" value="rpsG_bact"/>
    <property type="match status" value="1"/>
</dbReference>
<dbReference type="InterPro" id="IPR036823">
    <property type="entry name" value="Ribosomal_uS7_dom_sf"/>
</dbReference>
<evidence type="ECO:0000256" key="8">
    <source>
        <dbReference type="RuleBase" id="RU003619"/>
    </source>
</evidence>
<dbReference type="STRING" id="10228.B3RPQ0"/>
<keyword evidence="6 8" id="KW-0687">Ribonucleoprotein</keyword>
<dbReference type="CTD" id="6750726"/>
<dbReference type="CDD" id="cd14870">
    <property type="entry name" value="uS7_Mitochondria_Mammalian"/>
    <property type="match status" value="1"/>
</dbReference>
<dbReference type="Pfam" id="PF00177">
    <property type="entry name" value="Ribosomal_S7"/>
    <property type="match status" value="1"/>
</dbReference>
<dbReference type="Proteomes" id="UP000009022">
    <property type="component" value="Unassembled WGS sequence"/>
</dbReference>
<keyword evidence="5" id="KW-0496">Mitochondrion</keyword>
<keyword evidence="4 8" id="KW-0689">Ribosomal protein</keyword>
<evidence type="ECO:0000256" key="1">
    <source>
        <dbReference type="ARBA" id="ARBA00007151"/>
    </source>
</evidence>
<evidence type="ECO:0000256" key="3">
    <source>
        <dbReference type="ARBA" id="ARBA00022884"/>
    </source>
</evidence>
<feature type="domain" description="Small ribosomal subunit protein uS7" evidence="11">
    <location>
        <begin position="97"/>
        <end position="244"/>
    </location>
</feature>
<reference evidence="12 13" key="1">
    <citation type="journal article" date="2008" name="Nature">
        <title>The Trichoplax genome and the nature of placozoans.</title>
        <authorList>
            <person name="Srivastava M."/>
            <person name="Begovic E."/>
            <person name="Chapman J."/>
            <person name="Putnam N.H."/>
            <person name="Hellsten U."/>
            <person name="Kawashima T."/>
            <person name="Kuo A."/>
            <person name="Mitros T."/>
            <person name="Salamov A."/>
            <person name="Carpenter M.L."/>
            <person name="Signorovitch A.Y."/>
            <person name="Moreno M.A."/>
            <person name="Kamm K."/>
            <person name="Grimwood J."/>
            <person name="Schmutz J."/>
            <person name="Shapiro H."/>
            <person name="Grigoriev I.V."/>
            <person name="Buss L.W."/>
            <person name="Schierwater B."/>
            <person name="Dellaporta S.L."/>
            <person name="Rokhsar D.S."/>
        </authorList>
    </citation>
    <scope>NUCLEOTIDE SEQUENCE [LARGE SCALE GENOMIC DNA]</scope>
    <source>
        <strain evidence="12 13">Grell-BS-1999</strain>
    </source>
</reference>
<evidence type="ECO:0000256" key="4">
    <source>
        <dbReference type="ARBA" id="ARBA00022980"/>
    </source>
</evidence>
<dbReference type="FunFam" id="1.10.455.10:FF:000009">
    <property type="entry name" value="Ribosomal protein S7"/>
    <property type="match status" value="1"/>
</dbReference>
<dbReference type="GO" id="GO:0003729">
    <property type="term" value="F:mRNA binding"/>
    <property type="evidence" value="ECO:0000318"/>
    <property type="project" value="GO_Central"/>
</dbReference>
<feature type="region of interest" description="Disordered" evidence="10">
    <location>
        <begin position="67"/>
        <end position="101"/>
    </location>
</feature>
<dbReference type="PhylomeDB" id="B3RPQ0"/>
<dbReference type="EMBL" id="DS985242">
    <property type="protein sequence ID" value="EDV27677.1"/>
    <property type="molecule type" value="Genomic_DNA"/>
</dbReference>
<dbReference type="GO" id="GO:0006412">
    <property type="term" value="P:translation"/>
    <property type="evidence" value="ECO:0000318"/>
    <property type="project" value="GO_Central"/>
</dbReference>
<dbReference type="RefSeq" id="XP_002109511.1">
    <property type="nucleotide sequence ID" value="XM_002109475.1"/>
</dbReference>
<feature type="compositionally biased region" description="Polar residues" evidence="10">
    <location>
        <begin position="67"/>
        <end position="84"/>
    </location>
</feature>
<dbReference type="GO" id="GO:0005840">
    <property type="term" value="C:ribosome"/>
    <property type="evidence" value="ECO:0000318"/>
    <property type="project" value="GO_Central"/>
</dbReference>
<dbReference type="PANTHER" id="PTHR11205">
    <property type="entry name" value="RIBOSOMAL PROTEIN S7"/>
    <property type="match status" value="1"/>
</dbReference>
<dbReference type="AlphaFoldDB" id="B3RPQ0"/>
<dbReference type="eggNOG" id="KOG3291">
    <property type="taxonomic scope" value="Eukaryota"/>
</dbReference>
<protein>
    <recommendedName>
        <fullName evidence="9">Ribosomal protein S7</fullName>
    </recommendedName>
</protein>
<dbReference type="PROSITE" id="PS00052">
    <property type="entry name" value="RIBOSOMAL_S7"/>
    <property type="match status" value="1"/>
</dbReference>
<evidence type="ECO:0000256" key="5">
    <source>
        <dbReference type="ARBA" id="ARBA00023128"/>
    </source>
</evidence>
<evidence type="ECO:0000313" key="13">
    <source>
        <dbReference type="Proteomes" id="UP000009022"/>
    </source>
</evidence>
<evidence type="ECO:0000256" key="10">
    <source>
        <dbReference type="SAM" id="MobiDB-lite"/>
    </source>
</evidence>
<comment type="similarity">
    <text evidence="1 8">Belongs to the universal ribosomal protein uS7 family.</text>
</comment>
<dbReference type="OrthoDB" id="9972728at2759"/>
<evidence type="ECO:0000259" key="11">
    <source>
        <dbReference type="Pfam" id="PF00177"/>
    </source>
</evidence>
<dbReference type="InParanoid" id="B3RPQ0"/>
<evidence type="ECO:0000256" key="9">
    <source>
        <dbReference type="RuleBase" id="RU003620"/>
    </source>
</evidence>
<evidence type="ECO:0000313" key="12">
    <source>
        <dbReference type="EMBL" id="EDV27677.1"/>
    </source>
</evidence>
<dbReference type="InterPro" id="IPR020606">
    <property type="entry name" value="Ribosomal_uS7_CS"/>
</dbReference>
<dbReference type="SUPFAM" id="SSF47973">
    <property type="entry name" value="Ribosomal protein S7"/>
    <property type="match status" value="1"/>
</dbReference>
<gene>
    <name evidence="12" type="ORF">TRIADDRAFT_53618</name>
</gene>
<dbReference type="HAMAP" id="MF_00480_B">
    <property type="entry name" value="Ribosomal_uS7_B"/>
    <property type="match status" value="1"/>
</dbReference>
<dbReference type="OMA" id="NECICAY"/>
<comment type="subunit">
    <text evidence="7">Component of the mitochondrial ribosome small subunit (28S) which comprises a 12S rRNA and about 30 distinct proteins.</text>
</comment>
<keyword evidence="2 9" id="KW-0699">rRNA-binding</keyword>
<dbReference type="KEGG" id="tad:TRIADDRAFT_53618"/>
<dbReference type="GO" id="GO:0005763">
    <property type="term" value="C:mitochondrial small ribosomal subunit"/>
    <property type="evidence" value="ECO:0000318"/>
    <property type="project" value="GO_Central"/>
</dbReference>
<accession>B3RPQ0</accession>
<sequence length="252" mass="28237">MAHIDARVTALVNFPISIYPWSNSSLILQKSSNLLASNQQDPLQQSAAAADLSEQLAQLDDSVDNQIAQTESDSNAENPESQLATRKPKAADSQTGPTAVNDPVAHKFVNCMMYDGKKSLSRRIFNEALEMVKKSQIEKYGSNPDDSNIVMNPMKIFHGAIDNAKPIIGVQTIKRGGKSYQVPIPLKERRRYFLAIKWFITIARSGKENGMSKKLAKEFLNAYNNEGAVVKKKIELHKIAESNRAYAHYRWW</sequence>
<keyword evidence="3 9" id="KW-0694">RNA-binding</keyword>
<keyword evidence="13" id="KW-1185">Reference proteome</keyword>
<evidence type="ECO:0000256" key="7">
    <source>
        <dbReference type="ARBA" id="ARBA00062683"/>
    </source>
</evidence>
<proteinExistence type="inferred from homology"/>
<dbReference type="GO" id="GO:0019843">
    <property type="term" value="F:rRNA binding"/>
    <property type="evidence" value="ECO:0000318"/>
    <property type="project" value="GO_Central"/>
</dbReference>
<organism evidence="12 13">
    <name type="scientific">Trichoplax adhaerens</name>
    <name type="common">Trichoplax reptans</name>
    <dbReference type="NCBI Taxonomy" id="10228"/>
    <lineage>
        <taxon>Eukaryota</taxon>
        <taxon>Metazoa</taxon>
        <taxon>Placozoa</taxon>
        <taxon>Uniplacotomia</taxon>
        <taxon>Trichoplacea</taxon>
        <taxon>Trichoplacidae</taxon>
        <taxon>Trichoplax</taxon>
    </lineage>
</organism>
<dbReference type="HOGENOM" id="CLU_1103990_0_0_1"/>
<dbReference type="InterPro" id="IPR005717">
    <property type="entry name" value="Ribosomal_uS7_bac/org-type"/>
</dbReference>
<dbReference type="InterPro" id="IPR023798">
    <property type="entry name" value="Ribosomal_uS7_dom"/>
</dbReference>
<evidence type="ECO:0000256" key="2">
    <source>
        <dbReference type="ARBA" id="ARBA00022730"/>
    </source>
</evidence>
<dbReference type="InterPro" id="IPR000235">
    <property type="entry name" value="Ribosomal_uS7"/>
</dbReference>
<dbReference type="FunCoup" id="B3RPQ0">
    <property type="interactions" value="1127"/>
</dbReference>
<name>B3RPQ0_TRIAD</name>